<dbReference type="RefSeq" id="WP_157175664.1">
    <property type="nucleotide sequence ID" value="NZ_BMJP01000001.1"/>
</dbReference>
<evidence type="ECO:0000256" key="5">
    <source>
        <dbReference type="ARBA" id="ARBA00022691"/>
    </source>
</evidence>
<dbReference type="InterPro" id="IPR050078">
    <property type="entry name" value="Ribosomal_L11_MeTrfase_PrmA"/>
</dbReference>
<evidence type="ECO:0000256" key="3">
    <source>
        <dbReference type="ARBA" id="ARBA00022603"/>
    </source>
</evidence>
<comment type="similarity">
    <text evidence="1 6">Belongs to the methyltransferase superfamily. PrmA family.</text>
</comment>
<dbReference type="OrthoDB" id="9785995at2"/>
<dbReference type="AlphaFoldDB" id="A0A7W9BSW8"/>
<keyword evidence="3 6" id="KW-0489">Methyltransferase</keyword>
<dbReference type="PANTHER" id="PTHR43648">
    <property type="entry name" value="ELECTRON TRANSFER FLAVOPROTEIN BETA SUBUNIT LYSINE METHYLTRANSFERASE"/>
    <property type="match status" value="1"/>
</dbReference>
<evidence type="ECO:0000313" key="8">
    <source>
        <dbReference type="Proteomes" id="UP000546701"/>
    </source>
</evidence>
<keyword evidence="7" id="KW-0689">Ribosomal protein</keyword>
<dbReference type="GO" id="GO:0032259">
    <property type="term" value="P:methylation"/>
    <property type="evidence" value="ECO:0007669"/>
    <property type="project" value="UniProtKB-KW"/>
</dbReference>
<keyword evidence="7" id="KW-0687">Ribonucleoprotein</keyword>
<feature type="binding site" evidence="6">
    <location>
        <position position="249"/>
    </location>
    <ligand>
        <name>S-adenosyl-L-methionine</name>
        <dbReference type="ChEBI" id="CHEBI:59789"/>
    </ligand>
</feature>
<comment type="subcellular location">
    <subcellularLocation>
        <location evidence="6">Cytoplasm</location>
    </subcellularLocation>
</comment>
<comment type="caution">
    <text evidence="7">The sequence shown here is derived from an EMBL/GenBank/DDBJ whole genome shotgun (WGS) entry which is preliminary data.</text>
</comment>
<evidence type="ECO:0000313" key="7">
    <source>
        <dbReference type="EMBL" id="MBB5729532.1"/>
    </source>
</evidence>
<dbReference type="PANTHER" id="PTHR43648:SF1">
    <property type="entry name" value="ELECTRON TRANSFER FLAVOPROTEIN BETA SUBUNIT LYSINE METHYLTRANSFERASE"/>
    <property type="match status" value="1"/>
</dbReference>
<keyword evidence="2 6" id="KW-0963">Cytoplasm</keyword>
<evidence type="ECO:0000256" key="1">
    <source>
        <dbReference type="ARBA" id="ARBA00009741"/>
    </source>
</evidence>
<dbReference type="Proteomes" id="UP000546701">
    <property type="component" value="Unassembled WGS sequence"/>
</dbReference>
<gene>
    <name evidence="6" type="primary">prmA</name>
    <name evidence="7" type="ORF">FHS99_002017</name>
</gene>
<dbReference type="Pfam" id="PF06325">
    <property type="entry name" value="PrmA"/>
    <property type="match status" value="1"/>
</dbReference>
<reference evidence="7 8" key="1">
    <citation type="submission" date="2020-08" db="EMBL/GenBank/DDBJ databases">
        <title>Genomic Encyclopedia of Type Strains, Phase IV (KMG-IV): sequencing the most valuable type-strain genomes for metagenomic binning, comparative biology and taxonomic classification.</title>
        <authorList>
            <person name="Goeker M."/>
        </authorList>
    </citation>
    <scope>NUCLEOTIDE SEQUENCE [LARGE SCALE GENOMIC DNA]</scope>
    <source>
        <strain evidence="7 8">DSM 103336</strain>
    </source>
</reference>
<comment type="catalytic activity">
    <reaction evidence="6">
        <text>L-lysyl-[protein] + 3 S-adenosyl-L-methionine = N(6),N(6),N(6)-trimethyl-L-lysyl-[protein] + 3 S-adenosyl-L-homocysteine + 3 H(+)</text>
        <dbReference type="Rhea" id="RHEA:54192"/>
        <dbReference type="Rhea" id="RHEA-COMP:9752"/>
        <dbReference type="Rhea" id="RHEA-COMP:13826"/>
        <dbReference type="ChEBI" id="CHEBI:15378"/>
        <dbReference type="ChEBI" id="CHEBI:29969"/>
        <dbReference type="ChEBI" id="CHEBI:57856"/>
        <dbReference type="ChEBI" id="CHEBI:59789"/>
        <dbReference type="ChEBI" id="CHEBI:61961"/>
    </reaction>
</comment>
<evidence type="ECO:0000256" key="4">
    <source>
        <dbReference type="ARBA" id="ARBA00022679"/>
    </source>
</evidence>
<dbReference type="EMBL" id="JACIJR010000004">
    <property type="protein sequence ID" value="MBB5729532.1"/>
    <property type="molecule type" value="Genomic_DNA"/>
</dbReference>
<organism evidence="7 8">
    <name type="scientific">Sphingomonas prati</name>
    <dbReference type="NCBI Taxonomy" id="1843237"/>
    <lineage>
        <taxon>Bacteria</taxon>
        <taxon>Pseudomonadati</taxon>
        <taxon>Pseudomonadota</taxon>
        <taxon>Alphaproteobacteria</taxon>
        <taxon>Sphingomonadales</taxon>
        <taxon>Sphingomonadaceae</taxon>
        <taxon>Sphingomonas</taxon>
    </lineage>
</organism>
<keyword evidence="8" id="KW-1185">Reference proteome</keyword>
<accession>A0A7W9BSW8</accession>
<feature type="binding site" evidence="6">
    <location>
        <position position="197"/>
    </location>
    <ligand>
        <name>S-adenosyl-L-methionine</name>
        <dbReference type="ChEBI" id="CHEBI:59789"/>
    </ligand>
</feature>
<evidence type="ECO:0000256" key="6">
    <source>
        <dbReference type="HAMAP-Rule" id="MF_00735"/>
    </source>
</evidence>
<proteinExistence type="inferred from homology"/>
<dbReference type="HAMAP" id="MF_00735">
    <property type="entry name" value="Methyltr_PrmA"/>
    <property type="match status" value="1"/>
</dbReference>
<dbReference type="GO" id="GO:0005737">
    <property type="term" value="C:cytoplasm"/>
    <property type="evidence" value="ECO:0007669"/>
    <property type="project" value="UniProtKB-SubCell"/>
</dbReference>
<dbReference type="Gene3D" id="3.40.50.150">
    <property type="entry name" value="Vaccinia Virus protein VP39"/>
    <property type="match status" value="1"/>
</dbReference>
<dbReference type="InterPro" id="IPR029063">
    <property type="entry name" value="SAM-dependent_MTases_sf"/>
</dbReference>
<dbReference type="EC" id="2.1.1.-" evidence="6"/>
<dbReference type="GO" id="GO:0005840">
    <property type="term" value="C:ribosome"/>
    <property type="evidence" value="ECO:0007669"/>
    <property type="project" value="UniProtKB-KW"/>
</dbReference>
<dbReference type="SUPFAM" id="SSF53335">
    <property type="entry name" value="S-adenosyl-L-methionine-dependent methyltransferases"/>
    <property type="match status" value="1"/>
</dbReference>
<protein>
    <recommendedName>
        <fullName evidence="6">Ribosomal protein L11 methyltransferase</fullName>
        <shortName evidence="6">L11 Mtase</shortName>
        <ecNumber evidence="6">2.1.1.-</ecNumber>
    </recommendedName>
</protein>
<feature type="binding site" evidence="6">
    <location>
        <position position="150"/>
    </location>
    <ligand>
        <name>S-adenosyl-L-methionine</name>
        <dbReference type="ChEBI" id="CHEBI:59789"/>
    </ligand>
</feature>
<dbReference type="CDD" id="cd02440">
    <property type="entry name" value="AdoMet_MTases"/>
    <property type="match status" value="1"/>
</dbReference>
<dbReference type="GO" id="GO:0008276">
    <property type="term" value="F:protein methyltransferase activity"/>
    <property type="evidence" value="ECO:0007669"/>
    <property type="project" value="UniProtKB-UniRule"/>
</dbReference>
<feature type="binding site" evidence="6">
    <location>
        <position position="174"/>
    </location>
    <ligand>
        <name>S-adenosyl-L-methionine</name>
        <dbReference type="ChEBI" id="CHEBI:59789"/>
    </ligand>
</feature>
<sequence length="337" mass="35847">MSADLPDWTASQSSDSWKLVLPCTKAEAEAVAEDIGTLADLDPPPTLMTSEPDPTREDDWLLEAYFEGEPSPEAIAMVRALVPSADDVDYELNRIEDADWVTLSQAFLEPIRAGRFFVHTAAHAGEVPSGATAFHIEAGRAFGTGHHETTTGCLHMIDGLKARGHRFHAIADVGTGTGLLAFAARACWPRAAVVASDIDPISIEVTAENAALNAIPVGTARGQVALVAAPGLADAMLVRRAPYDLLIANILAGPLIALAPTLSAALQPGGSLILAGLLNTQADRVIAAYRRQGLRLAERIDTNDWPTLRLVRRTSARVRSLPERRDTGLGDWSTDGA</sequence>
<name>A0A7W9BSW8_9SPHN</name>
<dbReference type="InterPro" id="IPR004498">
    <property type="entry name" value="Ribosomal_PrmA_MeTrfase"/>
</dbReference>
<keyword evidence="4 6" id="KW-0808">Transferase</keyword>
<keyword evidence="5 6" id="KW-0949">S-adenosyl-L-methionine</keyword>
<comment type="function">
    <text evidence="6">Methylates ribosomal protein L11.</text>
</comment>
<evidence type="ECO:0000256" key="2">
    <source>
        <dbReference type="ARBA" id="ARBA00022490"/>
    </source>
</evidence>